<keyword evidence="2" id="KW-1185">Reference proteome</keyword>
<evidence type="ECO:0000313" key="1">
    <source>
        <dbReference type="EMBL" id="KAK9748767.1"/>
    </source>
</evidence>
<protein>
    <submittedName>
        <fullName evidence="1">Uncharacterized protein</fullName>
    </submittedName>
</protein>
<name>A0AAW1MSH8_SAPOF</name>
<reference evidence="1" key="1">
    <citation type="submission" date="2024-03" db="EMBL/GenBank/DDBJ databases">
        <title>WGS assembly of Saponaria officinalis var. Norfolk2.</title>
        <authorList>
            <person name="Jenkins J."/>
            <person name="Shu S."/>
            <person name="Grimwood J."/>
            <person name="Barry K."/>
            <person name="Goodstein D."/>
            <person name="Schmutz J."/>
            <person name="Leebens-Mack J."/>
            <person name="Osbourn A."/>
        </authorList>
    </citation>
    <scope>NUCLEOTIDE SEQUENCE [LARGE SCALE GENOMIC DNA]</scope>
    <source>
        <strain evidence="1">JIC</strain>
    </source>
</reference>
<accession>A0AAW1MSH8</accession>
<proteinExistence type="predicted"/>
<comment type="caution">
    <text evidence="1">The sequence shown here is derived from an EMBL/GenBank/DDBJ whole genome shotgun (WGS) entry which is preliminary data.</text>
</comment>
<evidence type="ECO:0000313" key="2">
    <source>
        <dbReference type="Proteomes" id="UP001443914"/>
    </source>
</evidence>
<gene>
    <name evidence="1" type="ORF">RND81_02G079100</name>
</gene>
<sequence>MGKSRKTKQKSPNIFTKKKKIMKKTKNAVVDDVAARSSLAVICWRVSVPATKATHTSDIMALSSSVSHLCWSQELAMVKWFCTTRVLIIMKIRRERIAK</sequence>
<dbReference type="Proteomes" id="UP001443914">
    <property type="component" value="Unassembled WGS sequence"/>
</dbReference>
<dbReference type="AlphaFoldDB" id="A0AAW1MSH8"/>
<dbReference type="EMBL" id="JBDFQZ010000002">
    <property type="protein sequence ID" value="KAK9748767.1"/>
    <property type="molecule type" value="Genomic_DNA"/>
</dbReference>
<organism evidence="1 2">
    <name type="scientific">Saponaria officinalis</name>
    <name type="common">Common soapwort</name>
    <name type="synonym">Lychnis saponaria</name>
    <dbReference type="NCBI Taxonomy" id="3572"/>
    <lineage>
        <taxon>Eukaryota</taxon>
        <taxon>Viridiplantae</taxon>
        <taxon>Streptophyta</taxon>
        <taxon>Embryophyta</taxon>
        <taxon>Tracheophyta</taxon>
        <taxon>Spermatophyta</taxon>
        <taxon>Magnoliopsida</taxon>
        <taxon>eudicotyledons</taxon>
        <taxon>Gunneridae</taxon>
        <taxon>Pentapetalae</taxon>
        <taxon>Caryophyllales</taxon>
        <taxon>Caryophyllaceae</taxon>
        <taxon>Caryophylleae</taxon>
        <taxon>Saponaria</taxon>
    </lineage>
</organism>